<dbReference type="Proteomes" id="UP000663866">
    <property type="component" value="Unassembled WGS sequence"/>
</dbReference>
<dbReference type="InterPro" id="IPR017452">
    <property type="entry name" value="GPCR_Rhodpsn_7TM"/>
</dbReference>
<evidence type="ECO:0000313" key="9">
    <source>
        <dbReference type="EMBL" id="CAF4075675.1"/>
    </source>
</evidence>
<proteinExistence type="predicted"/>
<dbReference type="Gene3D" id="1.20.1070.10">
    <property type="entry name" value="Rhodopsin 7-helix transmembrane proteins"/>
    <property type="match status" value="1"/>
</dbReference>
<accession>A0A820DAA8</accession>
<evidence type="ECO:0000259" key="6">
    <source>
        <dbReference type="PROSITE" id="PS50262"/>
    </source>
</evidence>
<feature type="transmembrane region" description="Helical" evidence="5">
    <location>
        <begin position="83"/>
        <end position="106"/>
    </location>
</feature>
<organism evidence="11 12">
    <name type="scientific">Rotaria magnacalcarata</name>
    <dbReference type="NCBI Taxonomy" id="392030"/>
    <lineage>
        <taxon>Eukaryota</taxon>
        <taxon>Metazoa</taxon>
        <taxon>Spiralia</taxon>
        <taxon>Gnathifera</taxon>
        <taxon>Rotifera</taxon>
        <taxon>Eurotatoria</taxon>
        <taxon>Bdelloidea</taxon>
        <taxon>Philodinida</taxon>
        <taxon>Philodinidae</taxon>
        <taxon>Rotaria</taxon>
    </lineage>
</organism>
<dbReference type="EMBL" id="CAJOBF010006582">
    <property type="protein sequence ID" value="CAF4210065.1"/>
    <property type="molecule type" value="Genomic_DNA"/>
</dbReference>
<evidence type="ECO:0000256" key="3">
    <source>
        <dbReference type="ARBA" id="ARBA00022989"/>
    </source>
</evidence>
<dbReference type="SUPFAM" id="SSF81321">
    <property type="entry name" value="Family A G protein-coupled receptor-like"/>
    <property type="match status" value="1"/>
</dbReference>
<dbReference type="EMBL" id="CAJNRE010011943">
    <property type="protein sequence ID" value="CAF2105878.1"/>
    <property type="molecule type" value="Genomic_DNA"/>
</dbReference>
<evidence type="ECO:0000256" key="5">
    <source>
        <dbReference type="SAM" id="Phobius"/>
    </source>
</evidence>
<feature type="transmembrane region" description="Helical" evidence="5">
    <location>
        <begin position="39"/>
        <end position="63"/>
    </location>
</feature>
<dbReference type="EMBL" id="CAJOBI010007031">
    <property type="protein sequence ID" value="CAF4075675.1"/>
    <property type="molecule type" value="Genomic_DNA"/>
</dbReference>
<reference evidence="11" key="1">
    <citation type="submission" date="2021-02" db="EMBL/GenBank/DDBJ databases">
        <authorList>
            <person name="Nowell W R."/>
        </authorList>
    </citation>
    <scope>NUCLEOTIDE SEQUENCE</scope>
</reference>
<dbReference type="GO" id="GO:0016020">
    <property type="term" value="C:membrane"/>
    <property type="evidence" value="ECO:0007669"/>
    <property type="project" value="UniProtKB-SubCell"/>
</dbReference>
<keyword evidence="3 5" id="KW-1133">Transmembrane helix</keyword>
<feature type="domain" description="G-protein coupled receptors family 1 profile" evidence="6">
    <location>
        <begin position="1"/>
        <end position="103"/>
    </location>
</feature>
<keyword evidence="2 5" id="KW-0812">Transmembrane</keyword>
<evidence type="ECO:0000313" key="8">
    <source>
        <dbReference type="EMBL" id="CAF2105878.1"/>
    </source>
</evidence>
<gene>
    <name evidence="7" type="ORF">CJN711_LOCUS7750</name>
    <name evidence="8" type="ORF">MBJ925_LOCUS23270</name>
    <name evidence="11" type="ORF">OVN521_LOCUS27742</name>
    <name evidence="9" type="ORF">SMN809_LOCUS16007</name>
    <name evidence="10" type="ORF">UXM345_LOCUS28502</name>
</gene>
<dbReference type="Proteomes" id="UP000663824">
    <property type="component" value="Unassembled WGS sequence"/>
</dbReference>
<comment type="caution">
    <text evidence="11">The sequence shown here is derived from an EMBL/GenBank/DDBJ whole genome shotgun (WGS) entry which is preliminary data.</text>
</comment>
<dbReference type="PROSITE" id="PS50262">
    <property type="entry name" value="G_PROTEIN_RECEP_F1_2"/>
    <property type="match status" value="1"/>
</dbReference>
<dbReference type="EMBL" id="CAJOBG010007789">
    <property type="protein sequence ID" value="CAF4226651.1"/>
    <property type="molecule type" value="Genomic_DNA"/>
</dbReference>
<evidence type="ECO:0000256" key="1">
    <source>
        <dbReference type="ARBA" id="ARBA00004370"/>
    </source>
</evidence>
<dbReference type="Proteomes" id="UP000663855">
    <property type="component" value="Unassembled WGS sequence"/>
</dbReference>
<evidence type="ECO:0000256" key="4">
    <source>
        <dbReference type="ARBA" id="ARBA00023136"/>
    </source>
</evidence>
<dbReference type="Proteomes" id="UP000676336">
    <property type="component" value="Unassembled WGS sequence"/>
</dbReference>
<comment type="subcellular location">
    <subcellularLocation>
        <location evidence="1">Membrane</location>
    </subcellularLocation>
</comment>
<name>A0A820DAA8_9BILA</name>
<evidence type="ECO:0000313" key="12">
    <source>
        <dbReference type="Proteomes" id="UP000663866"/>
    </source>
</evidence>
<evidence type="ECO:0000313" key="7">
    <source>
        <dbReference type="EMBL" id="CAF1114009.1"/>
    </source>
</evidence>
<protein>
    <recommendedName>
        <fullName evidence="6">G-protein coupled receptors family 1 profile domain-containing protein</fullName>
    </recommendedName>
</protein>
<dbReference type="EMBL" id="CAJNOV010002743">
    <property type="protein sequence ID" value="CAF1114009.1"/>
    <property type="molecule type" value="Genomic_DNA"/>
</dbReference>
<evidence type="ECO:0000313" key="11">
    <source>
        <dbReference type="EMBL" id="CAF4226651.1"/>
    </source>
</evidence>
<evidence type="ECO:0000313" key="10">
    <source>
        <dbReference type="EMBL" id="CAF4210065.1"/>
    </source>
</evidence>
<evidence type="ECO:0000256" key="2">
    <source>
        <dbReference type="ARBA" id="ARBA00022692"/>
    </source>
</evidence>
<keyword evidence="4 5" id="KW-0472">Membrane</keyword>
<dbReference type="AlphaFoldDB" id="A0A820DAA8"/>
<keyword evidence="12" id="KW-1185">Reference proteome</keyword>
<dbReference type="Proteomes" id="UP000663842">
    <property type="component" value="Unassembled WGS sequence"/>
</dbReference>
<sequence length="145" mass="16663">MLVFGLLVMITLRKIRNRIQPTTNTAGTKGVLRKRDRNLIRITLIEVLVYLITTTPYTITLVYSTITTPVIKSNEQQKIESFITYLTQSFLLYLNNALPFWIYLLASPAFRVQFKNLIIRLHAATAGRKIPMPTEVTLNNNLNTH</sequence>